<dbReference type="EC" id="2.7.1.12" evidence="3 9"/>
<dbReference type="Gene3D" id="3.40.50.300">
    <property type="entry name" value="P-loop containing nucleotide triphosphate hydrolases"/>
    <property type="match status" value="1"/>
</dbReference>
<dbReference type="InterPro" id="IPR006001">
    <property type="entry name" value="Therm_gnt_kin"/>
</dbReference>
<evidence type="ECO:0000313" key="10">
    <source>
        <dbReference type="EMBL" id="MCK0196423.1"/>
    </source>
</evidence>
<organism evidence="10 11">
    <name type="scientific">Ancylobacter crimeensis</name>
    <dbReference type="NCBI Taxonomy" id="2579147"/>
    <lineage>
        <taxon>Bacteria</taxon>
        <taxon>Pseudomonadati</taxon>
        <taxon>Pseudomonadota</taxon>
        <taxon>Alphaproteobacteria</taxon>
        <taxon>Hyphomicrobiales</taxon>
        <taxon>Xanthobacteraceae</taxon>
        <taxon>Ancylobacter</taxon>
    </lineage>
</organism>
<dbReference type="CDD" id="cd02021">
    <property type="entry name" value="GntK"/>
    <property type="match status" value="1"/>
</dbReference>
<dbReference type="PANTHER" id="PTHR43442">
    <property type="entry name" value="GLUCONOKINASE-RELATED"/>
    <property type="match status" value="1"/>
</dbReference>
<dbReference type="SUPFAM" id="SSF52540">
    <property type="entry name" value="P-loop containing nucleoside triphosphate hydrolases"/>
    <property type="match status" value="1"/>
</dbReference>
<evidence type="ECO:0000256" key="7">
    <source>
        <dbReference type="ARBA" id="ARBA00022840"/>
    </source>
</evidence>
<comment type="pathway">
    <text evidence="1">Carbohydrate acid metabolism.</text>
</comment>
<dbReference type="NCBIfam" id="TIGR01313">
    <property type="entry name" value="therm_gnt_kin"/>
    <property type="match status" value="1"/>
</dbReference>
<evidence type="ECO:0000313" key="11">
    <source>
        <dbReference type="Proteomes" id="UP001203284"/>
    </source>
</evidence>
<name>A0ABT0D8Z2_9HYPH</name>
<comment type="similarity">
    <text evidence="2 9">Belongs to the gluconokinase GntK/GntV family.</text>
</comment>
<evidence type="ECO:0000256" key="1">
    <source>
        <dbReference type="ARBA" id="ARBA00004761"/>
    </source>
</evidence>
<proteinExistence type="inferred from homology"/>
<dbReference type="Pfam" id="PF13671">
    <property type="entry name" value="AAA_33"/>
    <property type="match status" value="1"/>
</dbReference>
<dbReference type="EMBL" id="JALKCH010000003">
    <property type="protein sequence ID" value="MCK0196423.1"/>
    <property type="molecule type" value="Genomic_DNA"/>
</dbReference>
<keyword evidence="7 9" id="KW-0067">ATP-binding</keyword>
<dbReference type="RefSeq" id="WP_247027475.1">
    <property type="nucleotide sequence ID" value="NZ_JALKCH010000003.1"/>
</dbReference>
<protein>
    <recommendedName>
        <fullName evidence="3 9">Gluconokinase</fullName>
        <ecNumber evidence="3 9">2.7.1.12</ecNumber>
    </recommendedName>
</protein>
<comment type="catalytic activity">
    <reaction evidence="8 9">
        <text>D-gluconate + ATP = 6-phospho-D-gluconate + ADP + H(+)</text>
        <dbReference type="Rhea" id="RHEA:19433"/>
        <dbReference type="ChEBI" id="CHEBI:15378"/>
        <dbReference type="ChEBI" id="CHEBI:18391"/>
        <dbReference type="ChEBI" id="CHEBI:30616"/>
        <dbReference type="ChEBI" id="CHEBI:58759"/>
        <dbReference type="ChEBI" id="CHEBI:456216"/>
        <dbReference type="EC" id="2.7.1.12"/>
    </reaction>
</comment>
<keyword evidence="4 9" id="KW-0808">Transferase</keyword>
<evidence type="ECO:0000256" key="8">
    <source>
        <dbReference type="ARBA" id="ARBA00048090"/>
    </source>
</evidence>
<sequence>MPGDRSDDMPGLVVMGVTGCGKSSVAAALAKRIGARLIEGDAFHPPANIARMSAGIPLTDADRAGWLDRLGEEARACLAGGEVPIVTCSALRRAYRDRLRAAVPGIGFLFLALDRSVAAERVARRPAHFMPPSLVASQFATLEPPFGEASTMTLDATLPLAAIVERATLWWEARPDKARGERPGAAPARLPPG</sequence>
<keyword evidence="11" id="KW-1185">Reference proteome</keyword>
<evidence type="ECO:0000256" key="6">
    <source>
        <dbReference type="ARBA" id="ARBA00022777"/>
    </source>
</evidence>
<keyword evidence="6 9" id="KW-0418">Kinase</keyword>
<evidence type="ECO:0000256" key="9">
    <source>
        <dbReference type="RuleBase" id="RU363066"/>
    </source>
</evidence>
<accession>A0ABT0D8Z2</accession>
<evidence type="ECO:0000256" key="2">
    <source>
        <dbReference type="ARBA" id="ARBA00008420"/>
    </source>
</evidence>
<gene>
    <name evidence="10" type="ORF">MWN34_05790</name>
</gene>
<reference evidence="10 11" key="1">
    <citation type="submission" date="2022-04" db="EMBL/GenBank/DDBJ databases">
        <authorList>
            <person name="Grouzdev D.S."/>
            <person name="Pantiukh K.S."/>
            <person name="Krutkina M.S."/>
        </authorList>
    </citation>
    <scope>NUCLEOTIDE SEQUENCE [LARGE SCALE GENOMIC DNA]</scope>
    <source>
        <strain evidence="10 11">6x-1</strain>
    </source>
</reference>
<dbReference type="InterPro" id="IPR027417">
    <property type="entry name" value="P-loop_NTPase"/>
</dbReference>
<keyword evidence="5 9" id="KW-0547">Nucleotide-binding</keyword>
<evidence type="ECO:0000256" key="3">
    <source>
        <dbReference type="ARBA" id="ARBA00012054"/>
    </source>
</evidence>
<dbReference type="Proteomes" id="UP001203284">
    <property type="component" value="Unassembled WGS sequence"/>
</dbReference>
<comment type="caution">
    <text evidence="10">The sequence shown here is derived from an EMBL/GenBank/DDBJ whole genome shotgun (WGS) entry which is preliminary data.</text>
</comment>
<evidence type="ECO:0000256" key="5">
    <source>
        <dbReference type="ARBA" id="ARBA00022741"/>
    </source>
</evidence>
<dbReference type="PANTHER" id="PTHR43442:SF3">
    <property type="entry name" value="GLUCONOKINASE-RELATED"/>
    <property type="match status" value="1"/>
</dbReference>
<dbReference type="PROSITE" id="PS51257">
    <property type="entry name" value="PROKAR_LIPOPROTEIN"/>
    <property type="match status" value="1"/>
</dbReference>
<evidence type="ECO:0000256" key="4">
    <source>
        <dbReference type="ARBA" id="ARBA00022679"/>
    </source>
</evidence>